<evidence type="ECO:0000313" key="5">
    <source>
        <dbReference type="EMBL" id="OAB44109.1"/>
    </source>
</evidence>
<dbReference type="Pfam" id="PF12833">
    <property type="entry name" value="HTH_18"/>
    <property type="match status" value="1"/>
</dbReference>
<sequence>MISEDSCQVYVAGFSFHRKPFYTSQLEVDGINTYLMRFQTDGRCRARYDGKLGMIETGDLLLYSPSEQYELIIDHEINSLGESTIESGDYHIFFGGPWIDKWWNTQIRPTRMKLPLSEGFLILFRQIALEQRRMENPYPEISGYYMKILCLELDRQLKEQPTTTHKSYLAYQIKHYIEENASHTFKLADVASHVGISVSRAVHLFKETFDTSIMQYTIDVKLDMARERIIFSPMSLENVAETSGFANYTYFHRVFRARFGMSPKQFRIANREQLK</sequence>
<keyword evidence="1" id="KW-0805">Transcription regulation</keyword>
<evidence type="ECO:0000313" key="6">
    <source>
        <dbReference type="Proteomes" id="UP000076967"/>
    </source>
</evidence>
<evidence type="ECO:0000256" key="2">
    <source>
        <dbReference type="ARBA" id="ARBA00023125"/>
    </source>
</evidence>
<dbReference type="OrthoDB" id="345364at2"/>
<keyword evidence="6" id="KW-1185">Reference proteome</keyword>
<feature type="domain" description="HTH araC/xylS-type" evidence="4">
    <location>
        <begin position="171"/>
        <end position="269"/>
    </location>
</feature>
<dbReference type="SMART" id="SM00342">
    <property type="entry name" value="HTH_ARAC"/>
    <property type="match status" value="1"/>
</dbReference>
<comment type="caution">
    <text evidence="5">The sequence shown here is derived from an EMBL/GenBank/DDBJ whole genome shotgun (WGS) entry which is preliminary data.</text>
</comment>
<dbReference type="InterPro" id="IPR009057">
    <property type="entry name" value="Homeodomain-like_sf"/>
</dbReference>
<dbReference type="InterPro" id="IPR020449">
    <property type="entry name" value="Tscrpt_reg_AraC-type_HTH"/>
</dbReference>
<dbReference type="STRING" id="494026.PGLA_05420"/>
<dbReference type="RefSeq" id="WP_068529889.1">
    <property type="nucleotide sequence ID" value="NZ_LVJH01000007.1"/>
</dbReference>
<organism evidence="5 6">
    <name type="scientific">Paenibacillus glacialis</name>
    <dbReference type="NCBI Taxonomy" id="494026"/>
    <lineage>
        <taxon>Bacteria</taxon>
        <taxon>Bacillati</taxon>
        <taxon>Bacillota</taxon>
        <taxon>Bacilli</taxon>
        <taxon>Bacillales</taxon>
        <taxon>Paenibacillaceae</taxon>
        <taxon>Paenibacillus</taxon>
    </lineage>
</organism>
<keyword evidence="2" id="KW-0238">DNA-binding</keyword>
<evidence type="ECO:0000256" key="1">
    <source>
        <dbReference type="ARBA" id="ARBA00023015"/>
    </source>
</evidence>
<reference evidence="5 6" key="1">
    <citation type="submission" date="2016-03" db="EMBL/GenBank/DDBJ databases">
        <title>Draft genome sequence of Paenibacillus glacialis DSM 22343.</title>
        <authorList>
            <person name="Shin S.-K."/>
            <person name="Yi H."/>
        </authorList>
    </citation>
    <scope>NUCLEOTIDE SEQUENCE [LARGE SCALE GENOMIC DNA]</scope>
    <source>
        <strain evidence="5 6">DSM 22343</strain>
    </source>
</reference>
<proteinExistence type="predicted"/>
<dbReference type="PRINTS" id="PR00032">
    <property type="entry name" value="HTHARAC"/>
</dbReference>
<dbReference type="GO" id="GO:0003700">
    <property type="term" value="F:DNA-binding transcription factor activity"/>
    <property type="evidence" value="ECO:0007669"/>
    <property type="project" value="InterPro"/>
</dbReference>
<evidence type="ECO:0000259" key="4">
    <source>
        <dbReference type="PROSITE" id="PS01124"/>
    </source>
</evidence>
<accession>A0A168M1I5</accession>
<dbReference type="PROSITE" id="PS00041">
    <property type="entry name" value="HTH_ARAC_FAMILY_1"/>
    <property type="match status" value="1"/>
</dbReference>
<dbReference type="EMBL" id="LVJH01000007">
    <property type="protein sequence ID" value="OAB44109.1"/>
    <property type="molecule type" value="Genomic_DNA"/>
</dbReference>
<gene>
    <name evidence="5" type="ORF">PGLA_05420</name>
</gene>
<evidence type="ECO:0000256" key="3">
    <source>
        <dbReference type="ARBA" id="ARBA00023163"/>
    </source>
</evidence>
<dbReference type="AlphaFoldDB" id="A0A168M1I5"/>
<dbReference type="InterPro" id="IPR037923">
    <property type="entry name" value="HTH-like"/>
</dbReference>
<dbReference type="InterPro" id="IPR018060">
    <property type="entry name" value="HTH_AraC"/>
</dbReference>
<dbReference type="SUPFAM" id="SSF51215">
    <property type="entry name" value="Regulatory protein AraC"/>
    <property type="match status" value="1"/>
</dbReference>
<dbReference type="GO" id="GO:0043565">
    <property type="term" value="F:sequence-specific DNA binding"/>
    <property type="evidence" value="ECO:0007669"/>
    <property type="project" value="InterPro"/>
</dbReference>
<dbReference type="PANTHER" id="PTHR43280:SF2">
    <property type="entry name" value="HTH-TYPE TRANSCRIPTIONAL REGULATOR EXSA"/>
    <property type="match status" value="1"/>
</dbReference>
<dbReference type="PANTHER" id="PTHR43280">
    <property type="entry name" value="ARAC-FAMILY TRANSCRIPTIONAL REGULATOR"/>
    <property type="match status" value="1"/>
</dbReference>
<name>A0A168M1I5_9BACL</name>
<dbReference type="InterPro" id="IPR018062">
    <property type="entry name" value="HTH_AraC-typ_CS"/>
</dbReference>
<dbReference type="SUPFAM" id="SSF46689">
    <property type="entry name" value="Homeodomain-like"/>
    <property type="match status" value="2"/>
</dbReference>
<keyword evidence="3" id="KW-0804">Transcription</keyword>
<dbReference type="Proteomes" id="UP000076967">
    <property type="component" value="Unassembled WGS sequence"/>
</dbReference>
<protein>
    <submittedName>
        <fullName evidence="5">AraC family transcriptional regulator</fullName>
    </submittedName>
</protein>
<dbReference type="PROSITE" id="PS01124">
    <property type="entry name" value="HTH_ARAC_FAMILY_2"/>
    <property type="match status" value="1"/>
</dbReference>
<dbReference type="Gene3D" id="1.10.10.60">
    <property type="entry name" value="Homeodomain-like"/>
    <property type="match status" value="1"/>
</dbReference>